<dbReference type="PANTHER" id="PTHR13923">
    <property type="entry name" value="SEC31-RELATED PROTEIN"/>
    <property type="match status" value="1"/>
</dbReference>
<keyword evidence="18" id="KW-1185">Reference proteome</keyword>
<dbReference type="SUPFAM" id="SSF50978">
    <property type="entry name" value="WD40 repeat-like"/>
    <property type="match status" value="1"/>
</dbReference>
<feature type="region of interest" description="Disordered" evidence="16">
    <location>
        <begin position="929"/>
        <end position="1306"/>
    </location>
</feature>
<evidence type="ECO:0000256" key="11">
    <source>
        <dbReference type="ARBA" id="ARBA00022927"/>
    </source>
</evidence>
<comment type="function">
    <text evidence="14">Component of the coat protein complex II (COPII) which promotes the formation of transport vesicles from the endoplasmic reticulum (ER). The coat has two main functions, the physical deformation of the endoplasmic reticulum membrane into vesicles and the selection of cargo molecules.</text>
</comment>
<dbReference type="InterPro" id="IPR015943">
    <property type="entry name" value="WD40/YVTN_repeat-like_dom_sf"/>
</dbReference>
<evidence type="ECO:0000256" key="4">
    <source>
        <dbReference type="ARBA" id="ARBA00013507"/>
    </source>
</evidence>
<dbReference type="Gene3D" id="1.25.40.1030">
    <property type="match status" value="1"/>
</dbReference>
<evidence type="ECO:0000256" key="2">
    <source>
        <dbReference type="ARBA" id="ARBA00004397"/>
    </source>
</evidence>
<dbReference type="GO" id="GO:0090110">
    <property type="term" value="P:COPII-coated vesicle cargo loading"/>
    <property type="evidence" value="ECO:0007669"/>
    <property type="project" value="TreeGrafter"/>
</dbReference>
<evidence type="ECO:0000256" key="10">
    <source>
        <dbReference type="ARBA" id="ARBA00022892"/>
    </source>
</evidence>
<dbReference type="Gene3D" id="1.20.940.10">
    <property type="entry name" value="Functional domain of the splicing factor Prp18"/>
    <property type="match status" value="1"/>
</dbReference>
<organism evidence="17 18">
    <name type="scientific">Papiliotrema laurentii</name>
    <name type="common">Cryptococcus laurentii</name>
    <dbReference type="NCBI Taxonomy" id="5418"/>
    <lineage>
        <taxon>Eukaryota</taxon>
        <taxon>Fungi</taxon>
        <taxon>Dikarya</taxon>
        <taxon>Basidiomycota</taxon>
        <taxon>Agaricomycotina</taxon>
        <taxon>Tremellomycetes</taxon>
        <taxon>Tremellales</taxon>
        <taxon>Rhynchogastremaceae</taxon>
        <taxon>Papiliotrema</taxon>
    </lineage>
</organism>
<feature type="compositionally biased region" description="Pro residues" evidence="16">
    <location>
        <begin position="1175"/>
        <end position="1188"/>
    </location>
</feature>
<sequence>MKLKDISRTATFAWDQSSSSTPLLATGAVAGALDESFSNESQLEIWSPRFGDNEGLYLGGQGSSPEGSITVNSRFNRLAWSAPTASLSRGVLAAGMETGEINVFDPAKILSGESADGARIFANSKHTGPVRGLDFNPIQKNLLLSGGVNAELFIFDLNNPTNPIPPGSPSTKLGEITSLQWNPTVSRIFAASSSSGFTSVWDLRTQKEIASLQYGGGAAKGMGAIGGVAGLQMGKRRGMSDVAWHPENTTQLITASEDDESPIIMLWDLRNTRAPERILTGHHKGVLSVSWCKQDSDLLLSTGKDNRTLVWNPQSGEVIGELPPTSDWSFQTAWCPRNPDLLATASFDGHIGIHSLQSTQEPEQPAQRFLESATADDVFSGLANQTPADQTADVLSLKQPPKWLRRPVSATFGFGGLLASTSNLPGASGQHQSGVVHLRKIITEQDIIDRAQRFSEKSGDLGQLEQFCNERAEGKTETAWKTLQTLFKANSKQELIELLGFRKEDVVKQVEEAIKKFPSFKADEPAKDDSPAAVSGDAGAQDGSKTPTKSELTVSETGADASEESKPSADAHSSLFDDEAPGTPGGQATDFFSSMAAGALRNPQLDHIVPHKSQAAESSIAATAGSRPSSVRSEVIKDNTFHIYPEGEGEVDKLITQALVLGDFASAVDLCLASERFADALLLAVRGGPELLQSTQKAYFARRTTSLPFLRVFQSIVTEDLADIVQNAELDEWKVVFVVLCTYAKDSEFNNLTDQLGQRLQYKSQILSSSDSPESKASAKVAREDATLCYLAARRLEKVVGIWIEELREEEQSSSEPRYTAHAHALQSFIEKVSVFTAATNYVDEDLAIPTESPEAAQMGARTYRLAGLYDRYYEYADLLATQGLVELAAMYVQKTPSDYKGTGVAGAELDKARDRLFRAAGLSGTHVQSSSAKPLIAESTSRARPHVPSAYIPPPSTSAYAAPATSSPYAPPPSSYQAPQMPQQHQQSKAQPPAQPFGYNQPSAYTPQTSYQPTSSTAYAPSGVYGSPEPQAQGYGGPSAYGAPTAPQNLAPPPRAGHFPNGSTATPPPIPAAQRRDMPGWNDAPNFAPPKRPQSAAKETPKPAPITSPFPQTHIEPVPGQPVPSNIHGNTPPPPRAGQPGMLPPPPKGGPRPPSAQALAKSTAGHSTASPQAVRPPPSHFAGPPPSNLSTPTSPQAAGPPPRGPSRGGPPPGVLAGPPPRALSPLGPQGRSAPLTAALQAAASPPPSHPPAAQQVRAAPPSVGAPPHARKTSISQPIQPITSPSSTPPPPAAVVSKPSHPAGDRSHIAATAKPIYDVLNNELQRIKQLNLPPAIKRIADDTDRRLNILFDQLNNDSIPASVVGQLSAISNAISAKNSAGALALHVELLTSATGDMSAWVPGVKQLIRLGV</sequence>
<dbReference type="InterPro" id="IPR036322">
    <property type="entry name" value="WD40_repeat_dom_sf"/>
</dbReference>
<evidence type="ECO:0000256" key="8">
    <source>
        <dbReference type="ARBA" id="ARBA00022737"/>
    </source>
</evidence>
<comment type="caution">
    <text evidence="17">The sequence shown here is derived from an EMBL/GenBank/DDBJ whole genome shotgun (WGS) entry which is preliminary data.</text>
</comment>
<keyword evidence="12" id="KW-0472">Membrane</keyword>
<dbReference type="PANTHER" id="PTHR13923:SF11">
    <property type="entry name" value="SECRETORY 31, ISOFORM D"/>
    <property type="match status" value="1"/>
</dbReference>
<evidence type="ECO:0000256" key="14">
    <source>
        <dbReference type="ARBA" id="ARBA00025471"/>
    </source>
</evidence>
<feature type="repeat" description="WD" evidence="15">
    <location>
        <begin position="176"/>
        <end position="211"/>
    </location>
</feature>
<comment type="subcellular location">
    <subcellularLocation>
        <location evidence="1">Cytoplasmic vesicle</location>
        <location evidence="1">COPII-coated vesicle membrane</location>
        <topology evidence="1">Peripheral membrane protein</topology>
        <orientation evidence="1">Cytoplasmic side</orientation>
    </subcellularLocation>
    <subcellularLocation>
        <location evidence="2">Endoplasmic reticulum membrane</location>
        <topology evidence="2">Peripheral membrane protein</topology>
        <orientation evidence="2">Cytoplasmic side</orientation>
    </subcellularLocation>
</comment>
<feature type="compositionally biased region" description="Low complexity" evidence="16">
    <location>
        <begin position="1233"/>
        <end position="1244"/>
    </location>
</feature>
<evidence type="ECO:0000313" key="17">
    <source>
        <dbReference type="EMBL" id="KAK1921796.1"/>
    </source>
</evidence>
<dbReference type="GO" id="GO:0070971">
    <property type="term" value="C:endoplasmic reticulum exit site"/>
    <property type="evidence" value="ECO:0007669"/>
    <property type="project" value="TreeGrafter"/>
</dbReference>
<evidence type="ECO:0000256" key="13">
    <source>
        <dbReference type="ARBA" id="ARBA00023329"/>
    </source>
</evidence>
<dbReference type="SMART" id="SM00320">
    <property type="entry name" value="WD40"/>
    <property type="match status" value="5"/>
</dbReference>
<keyword evidence="9" id="KW-0256">Endoplasmic reticulum</keyword>
<name>A0AAD9CTS9_PAPLA</name>
<evidence type="ECO:0000256" key="3">
    <source>
        <dbReference type="ARBA" id="ARBA00009358"/>
    </source>
</evidence>
<feature type="compositionally biased region" description="Polar residues" evidence="16">
    <location>
        <begin position="929"/>
        <end position="943"/>
    </location>
</feature>
<dbReference type="InterPro" id="IPR001680">
    <property type="entry name" value="WD40_rpt"/>
</dbReference>
<keyword evidence="8" id="KW-0677">Repeat</keyword>
<dbReference type="EMBL" id="JAODAN010000010">
    <property type="protein sequence ID" value="KAK1921796.1"/>
    <property type="molecule type" value="Genomic_DNA"/>
</dbReference>
<evidence type="ECO:0000256" key="6">
    <source>
        <dbReference type="ARBA" id="ARBA00022448"/>
    </source>
</evidence>
<proteinExistence type="inferred from homology"/>
<dbReference type="FunFam" id="2.130.10.10:FF:000193">
    <property type="entry name" value="Protein transport protein SEC31, putative"/>
    <property type="match status" value="1"/>
</dbReference>
<dbReference type="Gene3D" id="2.130.10.10">
    <property type="entry name" value="YVTN repeat-like/Quinoprotein amine dehydrogenase"/>
    <property type="match status" value="1"/>
</dbReference>
<feature type="compositionally biased region" description="Low complexity" evidence="16">
    <location>
        <begin position="1189"/>
        <end position="1198"/>
    </location>
</feature>
<evidence type="ECO:0000313" key="18">
    <source>
        <dbReference type="Proteomes" id="UP001182556"/>
    </source>
</evidence>
<feature type="compositionally biased region" description="Low complexity" evidence="16">
    <location>
        <begin position="1252"/>
        <end position="1262"/>
    </location>
</feature>
<keyword evidence="10" id="KW-0931">ER-Golgi transport</keyword>
<feature type="compositionally biased region" description="Low complexity" evidence="16">
    <location>
        <begin position="958"/>
        <end position="969"/>
    </location>
</feature>
<evidence type="ECO:0000256" key="5">
    <source>
        <dbReference type="ARBA" id="ARBA00021236"/>
    </source>
</evidence>
<keyword evidence="11" id="KW-0653">Protein transport</keyword>
<feature type="compositionally biased region" description="Low complexity" evidence="16">
    <location>
        <begin position="1006"/>
        <end position="1021"/>
    </location>
</feature>
<dbReference type="InterPro" id="IPR040251">
    <property type="entry name" value="SEC31-like"/>
</dbReference>
<dbReference type="GO" id="GO:0007029">
    <property type="term" value="P:endoplasmic reticulum organization"/>
    <property type="evidence" value="ECO:0007669"/>
    <property type="project" value="TreeGrafter"/>
</dbReference>
<evidence type="ECO:0000256" key="12">
    <source>
        <dbReference type="ARBA" id="ARBA00023136"/>
    </source>
</evidence>
<feature type="compositionally biased region" description="Pro residues" evidence="16">
    <location>
        <begin position="1132"/>
        <end position="1155"/>
    </location>
</feature>
<keyword evidence="6" id="KW-0813">Transport</keyword>
<protein>
    <recommendedName>
        <fullName evidence="5">Protein transport protein SEC31</fullName>
    </recommendedName>
    <alternativeName>
        <fullName evidence="4">Protein transport protein sec31</fullName>
    </alternativeName>
</protein>
<feature type="compositionally biased region" description="Low complexity" evidence="16">
    <location>
        <begin position="976"/>
        <end position="993"/>
    </location>
</feature>
<evidence type="ECO:0000256" key="7">
    <source>
        <dbReference type="ARBA" id="ARBA00022574"/>
    </source>
</evidence>
<feature type="compositionally biased region" description="Pro residues" evidence="16">
    <location>
        <begin position="1199"/>
        <end position="1223"/>
    </location>
</feature>
<gene>
    <name evidence="17" type="ORF">DB88DRAFT_499232</name>
</gene>
<evidence type="ECO:0000256" key="9">
    <source>
        <dbReference type="ARBA" id="ARBA00022824"/>
    </source>
</evidence>
<dbReference type="GO" id="GO:0015031">
    <property type="term" value="P:protein transport"/>
    <property type="evidence" value="ECO:0007669"/>
    <property type="project" value="UniProtKB-KW"/>
</dbReference>
<evidence type="ECO:0000256" key="15">
    <source>
        <dbReference type="PROSITE-ProRule" id="PRU00221"/>
    </source>
</evidence>
<dbReference type="PROSITE" id="PS50082">
    <property type="entry name" value="WD_REPEATS_2"/>
    <property type="match status" value="2"/>
</dbReference>
<keyword evidence="7 15" id="KW-0853">WD repeat</keyword>
<dbReference type="GO" id="GO:0005789">
    <property type="term" value="C:endoplasmic reticulum membrane"/>
    <property type="evidence" value="ECO:0007669"/>
    <property type="project" value="UniProtKB-SubCell"/>
</dbReference>
<dbReference type="Pfam" id="PF00400">
    <property type="entry name" value="WD40"/>
    <property type="match status" value="1"/>
</dbReference>
<reference evidence="17" key="1">
    <citation type="submission" date="2023-02" db="EMBL/GenBank/DDBJ databases">
        <title>Identification and recombinant expression of a fungal hydrolase from Papiliotrema laurentii that hydrolyzes apple cutin and clears colloidal polyester polyurethane.</title>
        <authorList>
            <consortium name="DOE Joint Genome Institute"/>
            <person name="Roman V.A."/>
            <person name="Bojanowski C."/>
            <person name="Crable B.R."/>
            <person name="Wagner D.N."/>
            <person name="Hung C.S."/>
            <person name="Nadeau L.J."/>
            <person name="Schratz L."/>
            <person name="Haridas S."/>
            <person name="Pangilinan J."/>
            <person name="Lipzen A."/>
            <person name="Na H."/>
            <person name="Yan M."/>
            <person name="Ng V."/>
            <person name="Grigoriev I.V."/>
            <person name="Spatafora J.W."/>
            <person name="Barlow D."/>
            <person name="Biffinger J."/>
            <person name="Kelley-Loughnane N."/>
            <person name="Varaljay V.A."/>
            <person name="Crookes-Goodson W.J."/>
        </authorList>
    </citation>
    <scope>NUCLEOTIDE SEQUENCE</scope>
    <source>
        <strain evidence="17">5307AH</strain>
    </source>
</reference>
<dbReference type="GO" id="GO:0030127">
    <property type="term" value="C:COPII vesicle coat"/>
    <property type="evidence" value="ECO:0007669"/>
    <property type="project" value="TreeGrafter"/>
</dbReference>
<feature type="region of interest" description="Disordered" evidence="16">
    <location>
        <begin position="521"/>
        <end position="590"/>
    </location>
</feature>
<accession>A0AAD9CTS9</accession>
<dbReference type="Proteomes" id="UP001182556">
    <property type="component" value="Unassembled WGS sequence"/>
</dbReference>
<dbReference type="GO" id="GO:0005198">
    <property type="term" value="F:structural molecule activity"/>
    <property type="evidence" value="ECO:0007669"/>
    <property type="project" value="TreeGrafter"/>
</dbReference>
<feature type="compositionally biased region" description="Basic and acidic residues" evidence="16">
    <location>
        <begin position="521"/>
        <end position="530"/>
    </location>
</feature>
<keyword evidence="13" id="KW-0968">Cytoplasmic vesicle</keyword>
<feature type="repeat" description="WD" evidence="15">
    <location>
        <begin position="279"/>
        <end position="321"/>
    </location>
</feature>
<evidence type="ECO:0000256" key="16">
    <source>
        <dbReference type="SAM" id="MobiDB-lite"/>
    </source>
</evidence>
<feature type="compositionally biased region" description="Polar residues" evidence="16">
    <location>
        <begin position="543"/>
        <end position="556"/>
    </location>
</feature>
<evidence type="ECO:0000256" key="1">
    <source>
        <dbReference type="ARBA" id="ARBA00004299"/>
    </source>
</evidence>
<comment type="similarity">
    <text evidence="3">Belongs to the WD repeat SEC31 family.</text>
</comment>
<feature type="compositionally biased region" description="Low complexity" evidence="16">
    <location>
        <begin position="1273"/>
        <end position="1286"/>
    </location>
</feature>